<feature type="domain" description="HTH gntR-type" evidence="4">
    <location>
        <begin position="9"/>
        <end position="77"/>
    </location>
</feature>
<reference evidence="5 6" key="1">
    <citation type="submission" date="2021-09" db="EMBL/GenBank/DDBJ databases">
        <title>Isoptericola luteus sp. nov., a novel bacterium isolated from Harbin, the capital city of Heilongjiang province.</title>
        <authorList>
            <person name="Li J."/>
        </authorList>
    </citation>
    <scope>NUCLEOTIDE SEQUENCE [LARGE SCALE GENOMIC DNA]</scope>
    <source>
        <strain evidence="5 6">NEAU-Y5</strain>
    </source>
</reference>
<evidence type="ECO:0000313" key="6">
    <source>
        <dbReference type="Proteomes" id="UP001319870"/>
    </source>
</evidence>
<sequence>MSLDPDDPRPPYLQVATALRAAILTRKIEPGDKLPSQNELAERYGVSRMTIQQALRVLKDESLVVSRQGSGVFARERTEKPVGLRPHIEKAFEADEVSIDFLGYTAETLHGAIAEPLDKIRAGRLTPKSIRIRILVSDMTQPLALPVAVDGVERDSAAARARMADLSTRYIGGVTDAVQELADLGLVPDATVETRRFTAAPMFKAYVINGADAFFGYYPVVRHDVRTSGRQVSIYDPMGKDTVLFHWTDDGDIEAVDTQFVIETRNWFDSVWNTIAVEDAQ</sequence>
<evidence type="ECO:0000256" key="1">
    <source>
        <dbReference type="ARBA" id="ARBA00023015"/>
    </source>
</evidence>
<dbReference type="SMART" id="SM00345">
    <property type="entry name" value="HTH_GNTR"/>
    <property type="match status" value="1"/>
</dbReference>
<dbReference type="SUPFAM" id="SSF46785">
    <property type="entry name" value="Winged helix' DNA-binding domain"/>
    <property type="match status" value="1"/>
</dbReference>
<dbReference type="InterPro" id="IPR000524">
    <property type="entry name" value="Tscrpt_reg_HTH_GntR"/>
</dbReference>
<dbReference type="Pfam" id="PF00392">
    <property type="entry name" value="GntR"/>
    <property type="match status" value="1"/>
</dbReference>
<accession>A0ABS7ZJ06</accession>
<dbReference type="InterPro" id="IPR036390">
    <property type="entry name" value="WH_DNA-bd_sf"/>
</dbReference>
<dbReference type="InterPro" id="IPR036388">
    <property type="entry name" value="WH-like_DNA-bd_sf"/>
</dbReference>
<dbReference type="PANTHER" id="PTHR44846">
    <property type="entry name" value="MANNOSYL-D-GLYCERATE TRANSPORT/METABOLISM SYSTEM REPRESSOR MNGR-RELATED"/>
    <property type="match status" value="1"/>
</dbReference>
<comment type="caution">
    <text evidence="5">The sequence shown here is derived from an EMBL/GenBank/DDBJ whole genome shotgun (WGS) entry which is preliminary data.</text>
</comment>
<evidence type="ECO:0000313" key="5">
    <source>
        <dbReference type="EMBL" id="MCA5894306.1"/>
    </source>
</evidence>
<dbReference type="RefSeq" id="WP_225566069.1">
    <property type="nucleotide sequence ID" value="NZ_JAIXCQ010000009.1"/>
</dbReference>
<dbReference type="PRINTS" id="PR00035">
    <property type="entry name" value="HTHGNTR"/>
</dbReference>
<dbReference type="InterPro" id="IPR050679">
    <property type="entry name" value="Bact_HTH_transcr_reg"/>
</dbReference>
<keyword evidence="6" id="KW-1185">Reference proteome</keyword>
<gene>
    <name evidence="5" type="ORF">LEP48_13245</name>
</gene>
<dbReference type="PROSITE" id="PS50949">
    <property type="entry name" value="HTH_GNTR"/>
    <property type="match status" value="1"/>
</dbReference>
<proteinExistence type="predicted"/>
<dbReference type="EMBL" id="JAIXCQ010000009">
    <property type="protein sequence ID" value="MCA5894306.1"/>
    <property type="molecule type" value="Genomic_DNA"/>
</dbReference>
<dbReference type="Gene3D" id="1.10.10.10">
    <property type="entry name" value="Winged helix-like DNA-binding domain superfamily/Winged helix DNA-binding domain"/>
    <property type="match status" value="1"/>
</dbReference>
<protein>
    <submittedName>
        <fullName evidence="5">GntR family transcriptional regulator</fullName>
    </submittedName>
</protein>
<organism evidence="5 6">
    <name type="scientific">Isoptericola luteus</name>
    <dbReference type="NCBI Taxonomy" id="2879484"/>
    <lineage>
        <taxon>Bacteria</taxon>
        <taxon>Bacillati</taxon>
        <taxon>Actinomycetota</taxon>
        <taxon>Actinomycetes</taxon>
        <taxon>Micrococcales</taxon>
        <taxon>Promicromonosporaceae</taxon>
        <taxon>Isoptericola</taxon>
    </lineage>
</organism>
<dbReference type="CDD" id="cd07377">
    <property type="entry name" value="WHTH_GntR"/>
    <property type="match status" value="1"/>
</dbReference>
<keyword evidence="3" id="KW-0804">Transcription</keyword>
<name>A0ABS7ZJ06_9MICO</name>
<evidence type="ECO:0000259" key="4">
    <source>
        <dbReference type="PROSITE" id="PS50949"/>
    </source>
</evidence>
<evidence type="ECO:0000256" key="3">
    <source>
        <dbReference type="ARBA" id="ARBA00023163"/>
    </source>
</evidence>
<dbReference type="Proteomes" id="UP001319870">
    <property type="component" value="Unassembled WGS sequence"/>
</dbReference>
<dbReference type="PANTHER" id="PTHR44846:SF17">
    <property type="entry name" value="GNTR-FAMILY TRANSCRIPTIONAL REGULATOR"/>
    <property type="match status" value="1"/>
</dbReference>
<keyword evidence="2" id="KW-0238">DNA-binding</keyword>
<evidence type="ECO:0000256" key="2">
    <source>
        <dbReference type="ARBA" id="ARBA00023125"/>
    </source>
</evidence>
<keyword evidence="1" id="KW-0805">Transcription regulation</keyword>